<organism evidence="1 2">
    <name type="scientific">Wallemia hederae</name>
    <dbReference type="NCBI Taxonomy" id="1540922"/>
    <lineage>
        <taxon>Eukaryota</taxon>
        <taxon>Fungi</taxon>
        <taxon>Dikarya</taxon>
        <taxon>Basidiomycota</taxon>
        <taxon>Wallemiomycotina</taxon>
        <taxon>Wallemiomycetes</taxon>
        <taxon>Wallemiales</taxon>
        <taxon>Wallemiaceae</taxon>
        <taxon>Wallemia</taxon>
    </lineage>
</organism>
<dbReference type="AlphaFoldDB" id="A0A4T0FJX7"/>
<evidence type="ECO:0000313" key="1">
    <source>
        <dbReference type="EMBL" id="TIA88519.1"/>
    </source>
</evidence>
<evidence type="ECO:0000313" key="2">
    <source>
        <dbReference type="Proteomes" id="UP000310189"/>
    </source>
</evidence>
<proteinExistence type="predicted"/>
<protein>
    <submittedName>
        <fullName evidence="1">Uncharacterized protein</fullName>
    </submittedName>
</protein>
<comment type="caution">
    <text evidence="1">The sequence shown here is derived from an EMBL/GenBank/DDBJ whole genome shotgun (WGS) entry which is preliminary data.</text>
</comment>
<dbReference type="Proteomes" id="UP000310189">
    <property type="component" value="Unassembled WGS sequence"/>
</dbReference>
<name>A0A4T0FJX7_9BASI</name>
<sequence>MFANSILKQVTRAIHTGSKSLMAQGSAQASAAAATHSSHANKQAIFESLGKVEFNGNKNAHTVSGH</sequence>
<reference evidence="1 2" key="1">
    <citation type="submission" date="2019-03" db="EMBL/GenBank/DDBJ databases">
        <title>Sequencing 23 genomes of Wallemia ichthyophaga.</title>
        <authorList>
            <person name="Gostincar C."/>
        </authorList>
    </citation>
    <scope>NUCLEOTIDE SEQUENCE [LARGE SCALE GENOMIC DNA]</scope>
    <source>
        <strain evidence="1 2">EXF-5753</strain>
    </source>
</reference>
<dbReference type="EMBL" id="SPNW01000037">
    <property type="protein sequence ID" value="TIA88519.1"/>
    <property type="molecule type" value="Genomic_DNA"/>
</dbReference>
<accession>A0A4T0FJX7</accession>
<gene>
    <name evidence="1" type="ORF">E3P99_02540</name>
</gene>
<keyword evidence="2" id="KW-1185">Reference proteome</keyword>